<keyword evidence="3" id="KW-1185">Reference proteome</keyword>
<dbReference type="RefSeq" id="WP_099907734.1">
    <property type="nucleotide sequence ID" value="NZ_BPQJ01000061.1"/>
</dbReference>
<dbReference type="Proteomes" id="UP001055286">
    <property type="component" value="Unassembled WGS sequence"/>
</dbReference>
<gene>
    <name evidence="2" type="ORF">MPEAHAMD_6522</name>
</gene>
<evidence type="ECO:0000259" key="1">
    <source>
        <dbReference type="Pfam" id="PF21834"/>
    </source>
</evidence>
<dbReference type="EMBL" id="BPQJ01000061">
    <property type="protein sequence ID" value="GJD66325.1"/>
    <property type="molecule type" value="Genomic_DNA"/>
</dbReference>
<dbReference type="Pfam" id="PF21834">
    <property type="entry name" value="DUF6894"/>
    <property type="match status" value="1"/>
</dbReference>
<accession>A0AA37M7V2</accession>
<comment type="caution">
    <text evidence="2">The sequence shown here is derived from an EMBL/GenBank/DDBJ whole genome shotgun (WGS) entry which is preliminary data.</text>
</comment>
<protein>
    <recommendedName>
        <fullName evidence="1">DUF6894 domain-containing protein</fullName>
    </recommendedName>
</protein>
<reference evidence="2" key="2">
    <citation type="submission" date="2021-08" db="EMBL/GenBank/DDBJ databases">
        <authorList>
            <person name="Tani A."/>
            <person name="Ola A."/>
            <person name="Ogura Y."/>
            <person name="Katsura K."/>
            <person name="Hayashi T."/>
        </authorList>
    </citation>
    <scope>NUCLEOTIDE SEQUENCE</scope>
    <source>
        <strain evidence="2">JCM 32048</strain>
    </source>
</reference>
<feature type="domain" description="DUF6894" evidence="1">
    <location>
        <begin position="3"/>
        <end position="72"/>
    </location>
</feature>
<reference evidence="2" key="1">
    <citation type="journal article" date="2016" name="Front. Microbiol.">
        <title>Genome Sequence of the Piezophilic, Mesophilic Sulfate-Reducing Bacterium Desulfovibrio indicus J2T.</title>
        <authorList>
            <person name="Cao J."/>
            <person name="Maignien L."/>
            <person name="Shao Z."/>
            <person name="Alain K."/>
            <person name="Jebbar M."/>
        </authorList>
    </citation>
    <scope>NUCLEOTIDE SEQUENCE</scope>
    <source>
        <strain evidence="2">JCM 32048</strain>
    </source>
</reference>
<name>A0AA37M7V2_9HYPH</name>
<dbReference type="AlphaFoldDB" id="A0AA37M7V2"/>
<sequence>MARYYFDIHDGQWLTRDDVGFDCDGQEAIRTEAMQVLPAIARDGVPKDGNRQAFTVLVRNEDNLTVYTATMTFAGLWLGEEVPPAMGAEANSLD</sequence>
<organism evidence="2 3">
    <name type="scientific">Methylobacterium frigidaeris</name>
    <dbReference type="NCBI Taxonomy" id="2038277"/>
    <lineage>
        <taxon>Bacteria</taxon>
        <taxon>Pseudomonadati</taxon>
        <taxon>Pseudomonadota</taxon>
        <taxon>Alphaproteobacteria</taxon>
        <taxon>Hyphomicrobiales</taxon>
        <taxon>Methylobacteriaceae</taxon>
        <taxon>Methylobacterium</taxon>
    </lineage>
</organism>
<evidence type="ECO:0000313" key="3">
    <source>
        <dbReference type="Proteomes" id="UP001055286"/>
    </source>
</evidence>
<proteinExistence type="predicted"/>
<evidence type="ECO:0000313" key="2">
    <source>
        <dbReference type="EMBL" id="GJD66325.1"/>
    </source>
</evidence>
<dbReference type="InterPro" id="IPR054189">
    <property type="entry name" value="DUF6894"/>
</dbReference>